<comment type="caution">
    <text evidence="1">The sequence shown here is derived from an EMBL/GenBank/DDBJ whole genome shotgun (WGS) entry which is preliminary data.</text>
</comment>
<dbReference type="EMBL" id="ASDZ01000028">
    <property type="protein sequence ID" value="EOK11246.1"/>
    <property type="molecule type" value="Genomic_DNA"/>
</dbReference>
<dbReference type="Proteomes" id="UP000013638">
    <property type="component" value="Unassembled WGS sequence"/>
</dbReference>
<accession>R3KCP7</accession>
<evidence type="ECO:0000313" key="1">
    <source>
        <dbReference type="EMBL" id="EOK11246.1"/>
    </source>
</evidence>
<gene>
    <name evidence="1" type="ORF">WOU_02382</name>
</gene>
<proteinExistence type="predicted"/>
<dbReference type="AlphaFoldDB" id="R3KCP7"/>
<dbReference type="RefSeq" id="WP_010828978.1">
    <property type="nucleotide sequence ID" value="NZ_KB944862.1"/>
</dbReference>
<dbReference type="PATRIC" id="fig|1169311.3.peg.2351"/>
<organism evidence="1 2">
    <name type="scientific">Enterococcus faecalis ATCC 6055</name>
    <dbReference type="NCBI Taxonomy" id="1169311"/>
    <lineage>
        <taxon>Bacteria</taxon>
        <taxon>Bacillati</taxon>
        <taxon>Bacillota</taxon>
        <taxon>Bacilli</taxon>
        <taxon>Lactobacillales</taxon>
        <taxon>Enterococcaceae</taxon>
        <taxon>Enterococcus</taxon>
    </lineage>
</organism>
<dbReference type="HOGENOM" id="CLU_144690_0_0_9"/>
<protein>
    <submittedName>
        <fullName evidence="1">Uncharacterized protein</fullName>
    </submittedName>
</protein>
<name>R3KCP7_ENTFL</name>
<sequence>MLTTLKVYKEGFNESIKIGESVDYAGDKYIVIRILEIKKLYFSKSVRLELRILVQKVGVTTNYNKYKKQAQVIEHYDQSKDNERMKKVGDIVILDKKIAYEVISINSIHYEFVDLVVEYTVQMVVPWSEQEINKALKEERKSTFKVLEGGK</sequence>
<reference evidence="1 2" key="1">
    <citation type="submission" date="2013-02" db="EMBL/GenBank/DDBJ databases">
        <title>The Genome Sequence of Enterococcus faecalis ATCC_6055.</title>
        <authorList>
            <consortium name="The Broad Institute Genome Sequencing Platform"/>
            <consortium name="The Broad Institute Genome Sequencing Center for Infectious Disease"/>
            <person name="Earl A.M."/>
            <person name="Gilmore M.S."/>
            <person name="Lebreton F."/>
            <person name="Walker B."/>
            <person name="Young S.K."/>
            <person name="Zeng Q."/>
            <person name="Gargeya S."/>
            <person name="Fitzgerald M."/>
            <person name="Haas B."/>
            <person name="Abouelleil A."/>
            <person name="Alvarado L."/>
            <person name="Arachchi H.M."/>
            <person name="Berlin A.M."/>
            <person name="Chapman S.B."/>
            <person name="Dewar J."/>
            <person name="Goldberg J."/>
            <person name="Griggs A."/>
            <person name="Gujja S."/>
            <person name="Hansen M."/>
            <person name="Howarth C."/>
            <person name="Imamovic A."/>
            <person name="Larimer J."/>
            <person name="McCowan C."/>
            <person name="Murphy C."/>
            <person name="Neiman D."/>
            <person name="Pearson M."/>
            <person name="Priest M."/>
            <person name="Roberts A."/>
            <person name="Saif S."/>
            <person name="Shea T."/>
            <person name="Sisk P."/>
            <person name="Sykes S."/>
            <person name="Wortman J."/>
            <person name="Nusbaum C."/>
            <person name="Birren B."/>
        </authorList>
    </citation>
    <scope>NUCLEOTIDE SEQUENCE [LARGE SCALE GENOMIC DNA]</scope>
    <source>
        <strain evidence="1 2">ATCC 6055</strain>
    </source>
</reference>
<evidence type="ECO:0000313" key="2">
    <source>
        <dbReference type="Proteomes" id="UP000013638"/>
    </source>
</evidence>